<accession>A0A9X3X0U3</accession>
<dbReference type="SUPFAM" id="SSF69349">
    <property type="entry name" value="Phage fibre proteins"/>
    <property type="match status" value="1"/>
</dbReference>
<dbReference type="SUPFAM" id="SSF69255">
    <property type="entry name" value="gp5 N-terminal domain-like"/>
    <property type="match status" value="1"/>
</dbReference>
<evidence type="ECO:0000313" key="4">
    <source>
        <dbReference type="Proteomes" id="UP001151081"/>
    </source>
</evidence>
<evidence type="ECO:0000259" key="2">
    <source>
        <dbReference type="Pfam" id="PF04717"/>
    </source>
</evidence>
<keyword evidence="4" id="KW-1185">Reference proteome</keyword>
<dbReference type="SUPFAM" id="SSF69279">
    <property type="entry name" value="Phage tail proteins"/>
    <property type="match status" value="2"/>
</dbReference>
<comment type="caution">
    <text evidence="3">The sequence shown here is derived from an EMBL/GenBank/DDBJ whole genome shotgun (WGS) entry which is preliminary data.</text>
</comment>
<dbReference type="Gene3D" id="2.30.110.50">
    <property type="match status" value="1"/>
</dbReference>
<reference evidence="3 4" key="1">
    <citation type="submission" date="2021-04" db="EMBL/GenBank/DDBJ databases">
        <title>Genome analysis of Polyangium sp.</title>
        <authorList>
            <person name="Li Y."/>
            <person name="Wang J."/>
        </authorList>
    </citation>
    <scope>NUCLEOTIDE SEQUENCE [LARGE SCALE GENOMIC DNA]</scope>
    <source>
        <strain evidence="3 4">SDU14</strain>
    </source>
</reference>
<dbReference type="RefSeq" id="WP_272458321.1">
    <property type="nucleotide sequence ID" value="NZ_JAGTJJ010000002.1"/>
</dbReference>
<dbReference type="InterPro" id="IPR037026">
    <property type="entry name" value="Vgr_OB-fold_dom_sf"/>
</dbReference>
<organism evidence="3 4">
    <name type="scientific">Polyangium jinanense</name>
    <dbReference type="NCBI Taxonomy" id="2829994"/>
    <lineage>
        <taxon>Bacteria</taxon>
        <taxon>Pseudomonadati</taxon>
        <taxon>Myxococcota</taxon>
        <taxon>Polyangia</taxon>
        <taxon>Polyangiales</taxon>
        <taxon>Polyangiaceae</taxon>
        <taxon>Polyangium</taxon>
    </lineage>
</organism>
<proteinExistence type="inferred from homology"/>
<sequence>MADLITLESSALPENSRVATFRGVEGISRPYEFEVMVVVEEADGEEIDLADGIGGKARLVIDRADDKLPPFIIAGILGSLEHLHSFGGRSLVRAVIVPRLWTLGLSRHSRNFTKKSVPEIIQAILEDNGFTSDDFEIRLSGYGKEEHVCQYHESDLAFISRWMERDGIYYYFEHSENGEKLIICDTEGYPAEPLGAPVRYFPQTGMDRSAGPSFRTFRARHTSLPAVVKLKDYDYAKPNLDVSGQANVSQHGTAEVTVYGARFFSPSDGKRLAQIRAEEMLAREVVFRATGTRSHLRSGHTFELDEHPKPSFNKKFLAIEVHHYGNQAAGHTQWKELMELDHEEVYFVEVDAIPADVQFRPECRTPWPRIFGAENGIVDGSADSEYAQIDDQGRYLVKFKYDESNLKQGNASTYVRMMQPHGGGIEGFHFPLRKGTEVVFTFLGGDPDRPVITGVVPNALTPSPVTSGNHTKNVIQTGGRNRLELEDLAGQQRITLSTPYSNSYVRMGSPNEEHELIVKTDDNTLLHAGKDYDQTVGMNGGGSWTVDVCDHWKSTIGGGMVLGVGVSVGDDPADGCIKIVANSHINVQTLGGKYQLDVDTGNWITNVPAGSMTTTTKGDYTVTVTSNNTKFDTTGKTEILSKGLVKVESSGSTMDLLSKGNMTMKSSSGNVVIDATAGRMDVTAKSEILIKAPKVETKSTSEIHEILGQEMTVKGSQFETYIGIKNENVLGLKMEGLVGGKIEGILAAEIRFGATLSLVDRVAEFELKKGKIVKKEAELGSVSITLIQQSVTITQVGIFMLA</sequence>
<evidence type="ECO:0000256" key="1">
    <source>
        <dbReference type="ARBA" id="ARBA00005558"/>
    </source>
</evidence>
<protein>
    <submittedName>
        <fullName evidence="3">Type VI secretion system tip protein VgrG</fullName>
    </submittedName>
</protein>
<dbReference type="InterPro" id="IPR006531">
    <property type="entry name" value="Gp5/Vgr_OB"/>
</dbReference>
<dbReference type="InterPro" id="IPR017847">
    <property type="entry name" value="T6SS_RhsGE_Vgr_subset"/>
</dbReference>
<dbReference type="NCBIfam" id="TIGR01646">
    <property type="entry name" value="vgr_GE"/>
    <property type="match status" value="1"/>
</dbReference>
<dbReference type="Pfam" id="PF05954">
    <property type="entry name" value="Phage_GPD"/>
    <property type="match status" value="1"/>
</dbReference>
<dbReference type="NCBIfam" id="TIGR03361">
    <property type="entry name" value="VI_Rhs_Vgr"/>
    <property type="match status" value="1"/>
</dbReference>
<dbReference type="Pfam" id="PF04717">
    <property type="entry name" value="Phage_base_V"/>
    <property type="match status" value="1"/>
</dbReference>
<dbReference type="EMBL" id="JAGTJJ010000002">
    <property type="protein sequence ID" value="MDC3980263.1"/>
    <property type="molecule type" value="Genomic_DNA"/>
</dbReference>
<dbReference type="InterPro" id="IPR006533">
    <property type="entry name" value="T6SS_Vgr_RhsGE"/>
</dbReference>
<dbReference type="AlphaFoldDB" id="A0A9X3X0U3"/>
<name>A0A9X3X0U3_9BACT</name>
<dbReference type="Gene3D" id="3.55.50.10">
    <property type="entry name" value="Baseplate protein-like domains"/>
    <property type="match status" value="1"/>
</dbReference>
<feature type="domain" description="Gp5/Type VI secretion system Vgr protein OB-fold" evidence="2">
    <location>
        <begin position="394"/>
        <end position="455"/>
    </location>
</feature>
<dbReference type="Gene3D" id="2.40.50.230">
    <property type="entry name" value="Gp5 N-terminal domain"/>
    <property type="match status" value="1"/>
</dbReference>
<gene>
    <name evidence="3" type="primary">tssI</name>
    <name evidence="3" type="ORF">KEG57_07145</name>
</gene>
<evidence type="ECO:0000313" key="3">
    <source>
        <dbReference type="EMBL" id="MDC3980263.1"/>
    </source>
</evidence>
<dbReference type="Proteomes" id="UP001151081">
    <property type="component" value="Unassembled WGS sequence"/>
</dbReference>
<dbReference type="Gene3D" id="4.10.220.110">
    <property type="match status" value="1"/>
</dbReference>
<comment type="similarity">
    <text evidence="1">Belongs to the VgrG protein family.</text>
</comment>